<keyword evidence="2" id="KW-1185">Reference proteome</keyword>
<dbReference type="KEGG" id="ggr:HKW67_17490"/>
<dbReference type="EMBL" id="CP053085">
    <property type="protein sequence ID" value="QJR37182.1"/>
    <property type="molecule type" value="Genomic_DNA"/>
</dbReference>
<gene>
    <name evidence="1" type="ORF">HKW67_17490</name>
</gene>
<proteinExistence type="predicted"/>
<reference evidence="1 2" key="1">
    <citation type="submission" date="2020-05" db="EMBL/GenBank/DDBJ databases">
        <title>Complete genome sequence of Gemmatimonas greenlandica TET16.</title>
        <authorList>
            <person name="Zeng Y."/>
        </authorList>
    </citation>
    <scope>NUCLEOTIDE SEQUENCE [LARGE SCALE GENOMIC DNA]</scope>
    <source>
        <strain evidence="1 2">TET16</strain>
    </source>
</reference>
<evidence type="ECO:0000313" key="1">
    <source>
        <dbReference type="EMBL" id="QJR37182.1"/>
    </source>
</evidence>
<dbReference type="AlphaFoldDB" id="A0A6M4IWB8"/>
<protein>
    <submittedName>
        <fullName evidence="1">Uncharacterized protein</fullName>
    </submittedName>
</protein>
<organism evidence="1 2">
    <name type="scientific">Gemmatimonas groenlandica</name>
    <dbReference type="NCBI Taxonomy" id="2732249"/>
    <lineage>
        <taxon>Bacteria</taxon>
        <taxon>Pseudomonadati</taxon>
        <taxon>Gemmatimonadota</taxon>
        <taxon>Gemmatimonadia</taxon>
        <taxon>Gemmatimonadales</taxon>
        <taxon>Gemmatimonadaceae</taxon>
        <taxon>Gemmatimonas</taxon>
    </lineage>
</organism>
<dbReference type="RefSeq" id="WP_171226615.1">
    <property type="nucleotide sequence ID" value="NZ_CP053085.1"/>
</dbReference>
<name>A0A6M4IWB8_9BACT</name>
<sequence length="415" mass="43732">MAATSLGLLTLAACGGGSDGITDPGTNGGTPPAGPTTTLTFTPCATAGTSPVVWVGYQDGTTGTWKQATKVGSSYEMKFASAKGAAAITEEYAPSHETYAYYGTVDELQASLTYSCSSQTPTTVQVKGLQAGQIAGVSLGFNSAYMYGPGDQSSNLNARSGTTTLLAVLGKTDTAVTKMVLRRGISPIAPAPVDFSATEAFSPVTGSLRFLGEAPRDMSMWYRTADARHQMAYGLKPKSGTVTLFGLPDDRRQPGELYEFYTYYDPQLVSGTTFLTRGSQGYVSSIANVEVPAFETLTMPTNTVASTTGYLRLRTTFTAPATLKSFYVGISGDTDDNSFYTYFSRAYLTGTALDLTTPNFTGVAGWNNGWAPRTGQNGRISTGAASWSANDGGYFLKALAGNIGFNYSWSGKQPL</sequence>
<dbReference type="Proteomes" id="UP000500938">
    <property type="component" value="Chromosome"/>
</dbReference>
<accession>A0A6M4IWB8</accession>
<evidence type="ECO:0000313" key="2">
    <source>
        <dbReference type="Proteomes" id="UP000500938"/>
    </source>
</evidence>